<proteinExistence type="predicted"/>
<accession>A0A564HHM0</accession>
<reference evidence="2 3" key="1">
    <citation type="submission" date="2019-07" db="EMBL/GenBank/DDBJ databases">
        <authorList>
            <person name="Brisse S."/>
            <person name="Rodrigues C."/>
            <person name="Thorpe H."/>
        </authorList>
    </citation>
    <scope>NUCLEOTIDE SEQUENCE [LARGE SCALE GENOMIC DNA]</scope>
    <source>
        <strain evidence="2">SB6408</strain>
    </source>
</reference>
<dbReference type="EMBL" id="CABGHF010000001">
    <property type="protein sequence ID" value="VUS32104.1"/>
    <property type="molecule type" value="Genomic_DNA"/>
</dbReference>
<evidence type="ECO:0000313" key="3">
    <source>
        <dbReference type="Proteomes" id="UP000318370"/>
    </source>
</evidence>
<organism evidence="2 3">
    <name type="scientific">Klebsiella spallanzanii</name>
    <dbReference type="NCBI Taxonomy" id="2587528"/>
    <lineage>
        <taxon>Bacteria</taxon>
        <taxon>Pseudomonadati</taxon>
        <taxon>Pseudomonadota</taxon>
        <taxon>Gammaproteobacteria</taxon>
        <taxon>Enterobacterales</taxon>
        <taxon>Enterobacteriaceae</taxon>
        <taxon>Klebsiella/Raoultella group</taxon>
        <taxon>Klebsiella</taxon>
    </lineage>
</organism>
<keyword evidence="1" id="KW-0472">Membrane</keyword>
<sequence length="55" mass="6383">MWALLMMAHAIASAHPYIPNRINDLKNKMLSLSLCIVIFHKPIWIVMCIAQFYPL</sequence>
<gene>
    <name evidence="2" type="ORF">SB6408_00443</name>
</gene>
<dbReference type="AlphaFoldDB" id="A0A564HHM0"/>
<keyword evidence="1" id="KW-1133">Transmembrane helix</keyword>
<evidence type="ECO:0000313" key="2">
    <source>
        <dbReference type="EMBL" id="VUS32104.1"/>
    </source>
</evidence>
<protein>
    <submittedName>
        <fullName evidence="2">Uncharacterized protein</fullName>
    </submittedName>
</protein>
<dbReference type="Proteomes" id="UP000318370">
    <property type="component" value="Unassembled WGS sequence"/>
</dbReference>
<evidence type="ECO:0000256" key="1">
    <source>
        <dbReference type="SAM" id="Phobius"/>
    </source>
</evidence>
<keyword evidence="1" id="KW-0812">Transmembrane</keyword>
<name>A0A564HHM0_9ENTR</name>
<feature type="transmembrane region" description="Helical" evidence="1">
    <location>
        <begin position="30"/>
        <end position="53"/>
    </location>
</feature>